<feature type="region of interest" description="Disordered" evidence="5">
    <location>
        <begin position="1"/>
        <end position="43"/>
    </location>
</feature>
<evidence type="ECO:0008006" key="8">
    <source>
        <dbReference type="Google" id="ProtNLM"/>
    </source>
</evidence>
<dbReference type="PANTHER" id="PTHR24203">
    <property type="entry name" value="ANKYRIN REPEAT FAMILY PROTEIN"/>
    <property type="match status" value="1"/>
</dbReference>
<evidence type="ECO:0000256" key="1">
    <source>
        <dbReference type="ARBA" id="ARBA00022737"/>
    </source>
</evidence>
<keyword evidence="2 3" id="KW-0040">ANK repeat</keyword>
<feature type="transmembrane region" description="Helical" evidence="6">
    <location>
        <begin position="503"/>
        <end position="525"/>
    </location>
</feature>
<evidence type="ECO:0000256" key="5">
    <source>
        <dbReference type="SAM" id="MobiDB-lite"/>
    </source>
</evidence>
<feature type="transmembrane region" description="Helical" evidence="6">
    <location>
        <begin position="403"/>
        <end position="423"/>
    </location>
</feature>
<organism evidence="7">
    <name type="scientific">Pseudictyota dubia</name>
    <dbReference type="NCBI Taxonomy" id="2749911"/>
    <lineage>
        <taxon>Eukaryota</taxon>
        <taxon>Sar</taxon>
        <taxon>Stramenopiles</taxon>
        <taxon>Ochrophyta</taxon>
        <taxon>Bacillariophyta</taxon>
        <taxon>Mediophyceae</taxon>
        <taxon>Biddulphiophycidae</taxon>
        <taxon>Eupodiscales</taxon>
        <taxon>Odontellaceae</taxon>
        <taxon>Pseudictyota</taxon>
    </lineage>
</organism>
<keyword evidence="6" id="KW-1133">Transmembrane helix</keyword>
<dbReference type="Gene3D" id="1.25.40.20">
    <property type="entry name" value="Ankyrin repeat-containing domain"/>
    <property type="match status" value="1"/>
</dbReference>
<feature type="repeat" description="ANK" evidence="3">
    <location>
        <begin position="218"/>
        <end position="243"/>
    </location>
</feature>
<proteinExistence type="predicted"/>
<feature type="transmembrane region" description="Helical" evidence="6">
    <location>
        <begin position="613"/>
        <end position="632"/>
    </location>
</feature>
<feature type="repeat" description="ANK" evidence="3">
    <location>
        <begin position="292"/>
        <end position="325"/>
    </location>
</feature>
<feature type="compositionally biased region" description="Acidic residues" evidence="5">
    <location>
        <begin position="20"/>
        <end position="38"/>
    </location>
</feature>
<feature type="transmembrane region" description="Helical" evidence="6">
    <location>
        <begin position="537"/>
        <end position="560"/>
    </location>
</feature>
<feature type="transmembrane region" description="Helical" evidence="6">
    <location>
        <begin position="739"/>
        <end position="760"/>
    </location>
</feature>
<dbReference type="PANTHER" id="PTHR24203:SF45">
    <property type="entry name" value="ANKYRIN REPEAT DOMAIN 6"/>
    <property type="match status" value="1"/>
</dbReference>
<evidence type="ECO:0000313" key="7">
    <source>
        <dbReference type="EMBL" id="CAD8290690.1"/>
    </source>
</evidence>
<keyword evidence="4" id="KW-0175">Coiled coil</keyword>
<dbReference type="SUPFAM" id="SSF48403">
    <property type="entry name" value="Ankyrin repeat"/>
    <property type="match status" value="1"/>
</dbReference>
<gene>
    <name evidence="7" type="ORF">TDUB1175_LOCUS169</name>
</gene>
<keyword evidence="6" id="KW-0472">Membrane</keyword>
<accession>A0A7R9YX28</accession>
<evidence type="ECO:0000256" key="6">
    <source>
        <dbReference type="SAM" id="Phobius"/>
    </source>
</evidence>
<feature type="region of interest" description="Disordered" evidence="5">
    <location>
        <begin position="62"/>
        <end position="108"/>
    </location>
</feature>
<feature type="repeat" description="ANK" evidence="3">
    <location>
        <begin position="255"/>
        <end position="288"/>
    </location>
</feature>
<feature type="compositionally biased region" description="Acidic residues" evidence="5">
    <location>
        <begin position="67"/>
        <end position="80"/>
    </location>
</feature>
<feature type="coiled-coil region" evidence="4">
    <location>
        <begin position="837"/>
        <end position="885"/>
    </location>
</feature>
<dbReference type="AlphaFoldDB" id="A0A7R9YX28"/>
<keyword evidence="6" id="KW-0812">Transmembrane</keyword>
<feature type="transmembrane region" description="Helical" evidence="6">
    <location>
        <begin position="473"/>
        <end position="491"/>
    </location>
</feature>
<reference evidence="7" key="1">
    <citation type="submission" date="2021-01" db="EMBL/GenBank/DDBJ databases">
        <authorList>
            <person name="Corre E."/>
            <person name="Pelletier E."/>
            <person name="Niang G."/>
            <person name="Scheremetjew M."/>
            <person name="Finn R."/>
            <person name="Kale V."/>
            <person name="Holt S."/>
            <person name="Cochrane G."/>
            <person name="Meng A."/>
            <person name="Brown T."/>
            <person name="Cohen L."/>
        </authorList>
    </citation>
    <scope>NUCLEOTIDE SEQUENCE</scope>
    <source>
        <strain evidence="7">CCMP147</strain>
    </source>
</reference>
<dbReference type="Pfam" id="PF12796">
    <property type="entry name" value="Ank_2"/>
    <property type="match status" value="1"/>
</dbReference>
<dbReference type="PROSITE" id="PS50088">
    <property type="entry name" value="ANK_REPEAT"/>
    <property type="match status" value="3"/>
</dbReference>
<sequence length="891" mass="99972">MNDIEDEVPSRQNSSRLEEDIFLDDDPEGGEGFEDDDNPTALESGTETVLFDTGGQEEEFAVFPAEESNDEYDAGGEGDDAAPLRESEEENYAETNHHKPGDGARSPPEAWRAYCNKEENIFITEHRECSADVSGLLKLCAMPLSINGGKGHEDDPRWEDVRRFLCEATYEEKKVAAEEVTKRGRFPLYMACLCTPPADVVEALLEASPETARRADHGGWTPLHVACYKGAPEQVVGLLIDGGGGKEACLAQTEKGRTPLHFACKWGASEEVIRLLIDRGGGMEACLKTDREGRTPLHIACYYANSNGNIRLIVQNGGGMSCRIRDTCIHRFPLYYALGYGRMQRHETNKEKVSEDTLRLIIKNGGVAPLRDLLDVSHKDREMCLCFEEVREALNQGFTQRPVLAIMMLDLYFQGFLVAMMSLATKDSLEQNGGIYTWQLLFLVLAVLWRSLRELMQMASCSYQVYITDFWNWLDISQIILVSLSVAMMNSGRSITTDTPGRILLTVTVGIVWIALLGVMKNFLYGIAVFVSSLQQIVMELIPFLVVTAVTLSAFVFMFYSANINASYCESKDLEEKWYCGMTGELFAQLSSFVLTGLEIEADIINESATTAAILYAFGIVIALIFLNVLIAKISNVFSDVEKSGNEVFWRNRLSVVAEAALLLGLLKGTFARKWQDPNKVHGLGKADEQDKEDDCSNIRYLIFVPSPSKIETDDGFEEIWGNFVGWTLLKLCALCFRLFIPILLLIMFVAGFATCGVLWPKWMRQWLFFGKENVDMSELDTMSDKMVEKFGIIEKKFSESEEKTENQLIKSGALMTAIKNDVSEVMEHNIKMGERMTGIERNISESEQTMDQLGERMNNIESRMKGMENKLDNLLEAVVKLNERSFSVKI</sequence>
<keyword evidence="1" id="KW-0677">Repeat</keyword>
<name>A0A7R9YX28_9STRA</name>
<protein>
    <recommendedName>
        <fullName evidence="8">Ion transport domain-containing protein</fullName>
    </recommendedName>
</protein>
<evidence type="ECO:0000256" key="3">
    <source>
        <dbReference type="PROSITE-ProRule" id="PRU00023"/>
    </source>
</evidence>
<feature type="transmembrane region" description="Helical" evidence="6">
    <location>
        <begin position="435"/>
        <end position="452"/>
    </location>
</feature>
<dbReference type="EMBL" id="HBED01000269">
    <property type="protein sequence ID" value="CAD8290690.1"/>
    <property type="molecule type" value="Transcribed_RNA"/>
</dbReference>
<evidence type="ECO:0000256" key="2">
    <source>
        <dbReference type="ARBA" id="ARBA00023043"/>
    </source>
</evidence>
<evidence type="ECO:0000256" key="4">
    <source>
        <dbReference type="SAM" id="Coils"/>
    </source>
</evidence>
<dbReference type="InterPro" id="IPR036770">
    <property type="entry name" value="Ankyrin_rpt-contain_sf"/>
</dbReference>
<dbReference type="InterPro" id="IPR002110">
    <property type="entry name" value="Ankyrin_rpt"/>
</dbReference>
<dbReference type="SMART" id="SM00248">
    <property type="entry name" value="ANK"/>
    <property type="match status" value="4"/>
</dbReference>
<dbReference type="PROSITE" id="PS50297">
    <property type="entry name" value="ANK_REP_REGION"/>
    <property type="match status" value="3"/>
</dbReference>